<evidence type="ECO:0000256" key="1">
    <source>
        <dbReference type="SAM" id="Phobius"/>
    </source>
</evidence>
<sequence length="262" mass="28384">MENIAYVHERFPVTQDQIEHWQVIPDDNGRLPTLVGTCPMCHHDNEIRLAEWVTSSGGVPSMVEDSAAATSVTRQIICTCRMGHEQPPGFYGCGRWWLGTLTVQSGGGYRLTVEAEHDMLAAAVALNHAVDGQDRSVQSSAEKWVTGVASVFGLFSLVGVATAKDALSGFTNNVKLAVAAALLTGLGLAATALALGHRAAYGWPVAVDVSDNRKLQAWYDDRRTYATRAARLLRSAVWFAYGALAALAIMTMLIWFLPRAPR</sequence>
<reference evidence="2 3" key="1">
    <citation type="submission" date="2019-10" db="EMBL/GenBank/DDBJ databases">
        <title>Whole genome shotgun sequence of Acrocarpospora macrocephala NBRC 16266.</title>
        <authorList>
            <person name="Ichikawa N."/>
            <person name="Kimura A."/>
            <person name="Kitahashi Y."/>
            <person name="Komaki H."/>
            <person name="Oguchi A."/>
        </authorList>
    </citation>
    <scope>NUCLEOTIDE SEQUENCE [LARGE SCALE GENOMIC DNA]</scope>
    <source>
        <strain evidence="2 3">NBRC 16266</strain>
    </source>
</reference>
<feature type="transmembrane region" description="Helical" evidence="1">
    <location>
        <begin position="144"/>
        <end position="162"/>
    </location>
</feature>
<keyword evidence="1" id="KW-0472">Membrane</keyword>
<feature type="transmembrane region" description="Helical" evidence="1">
    <location>
        <begin position="238"/>
        <end position="257"/>
    </location>
</feature>
<accession>A0A5M3WHB3</accession>
<protein>
    <submittedName>
        <fullName evidence="2">Uncharacterized protein</fullName>
    </submittedName>
</protein>
<dbReference type="EMBL" id="BLAE01000007">
    <property type="protein sequence ID" value="GES07619.1"/>
    <property type="molecule type" value="Genomic_DNA"/>
</dbReference>
<keyword evidence="1" id="KW-0812">Transmembrane</keyword>
<feature type="transmembrane region" description="Helical" evidence="1">
    <location>
        <begin position="174"/>
        <end position="195"/>
    </location>
</feature>
<evidence type="ECO:0000313" key="3">
    <source>
        <dbReference type="Proteomes" id="UP000331127"/>
    </source>
</evidence>
<evidence type="ECO:0000313" key="2">
    <source>
        <dbReference type="EMBL" id="GES07619.1"/>
    </source>
</evidence>
<dbReference type="AlphaFoldDB" id="A0A5M3WHB3"/>
<dbReference type="RefSeq" id="WP_155353319.1">
    <property type="nucleotide sequence ID" value="NZ_BAAAHL010000041.1"/>
</dbReference>
<name>A0A5M3WHB3_9ACTN</name>
<proteinExistence type="predicted"/>
<dbReference type="Proteomes" id="UP000331127">
    <property type="component" value="Unassembled WGS sequence"/>
</dbReference>
<organism evidence="2 3">
    <name type="scientific">Acrocarpospora macrocephala</name>
    <dbReference type="NCBI Taxonomy" id="150177"/>
    <lineage>
        <taxon>Bacteria</taxon>
        <taxon>Bacillati</taxon>
        <taxon>Actinomycetota</taxon>
        <taxon>Actinomycetes</taxon>
        <taxon>Streptosporangiales</taxon>
        <taxon>Streptosporangiaceae</taxon>
        <taxon>Acrocarpospora</taxon>
    </lineage>
</organism>
<gene>
    <name evidence="2" type="ORF">Amac_012140</name>
</gene>
<dbReference type="OrthoDB" id="5194016at2"/>
<keyword evidence="1" id="KW-1133">Transmembrane helix</keyword>
<keyword evidence="3" id="KW-1185">Reference proteome</keyword>
<comment type="caution">
    <text evidence="2">The sequence shown here is derived from an EMBL/GenBank/DDBJ whole genome shotgun (WGS) entry which is preliminary data.</text>
</comment>